<dbReference type="EMBL" id="CAJEWN010000013">
    <property type="protein sequence ID" value="CAD2133382.1"/>
    <property type="molecule type" value="Genomic_DNA"/>
</dbReference>
<sequence length="55" mass="6762">MSTKNYLYLLLILFLFYFPSRLQSTKNLVEKVLLLFWKRNTIYQMTIMTLKIKLK</sequence>
<organism evidence="2 3">
    <name type="scientific">Meloidogyne enterolobii</name>
    <name type="common">Root-knot nematode worm</name>
    <name type="synonym">Meloidogyne mayaguensis</name>
    <dbReference type="NCBI Taxonomy" id="390850"/>
    <lineage>
        <taxon>Eukaryota</taxon>
        <taxon>Metazoa</taxon>
        <taxon>Ecdysozoa</taxon>
        <taxon>Nematoda</taxon>
        <taxon>Chromadorea</taxon>
        <taxon>Rhabditida</taxon>
        <taxon>Tylenchina</taxon>
        <taxon>Tylenchomorpha</taxon>
        <taxon>Tylenchoidea</taxon>
        <taxon>Meloidogynidae</taxon>
        <taxon>Meloidogyninae</taxon>
        <taxon>Meloidogyne</taxon>
    </lineage>
</organism>
<accession>A0A6V7TSZ3</accession>
<name>A0A6V7TSZ3_MELEN</name>
<feature type="chain" id="PRO_5028114057" evidence="1">
    <location>
        <begin position="25"/>
        <end position="55"/>
    </location>
</feature>
<gene>
    <name evidence="2" type="ORF">MENT_LOCUS4009</name>
</gene>
<feature type="signal peptide" evidence="1">
    <location>
        <begin position="1"/>
        <end position="24"/>
    </location>
</feature>
<proteinExistence type="predicted"/>
<comment type="caution">
    <text evidence="2">The sequence shown here is derived from an EMBL/GenBank/DDBJ whole genome shotgun (WGS) entry which is preliminary data.</text>
</comment>
<evidence type="ECO:0000313" key="2">
    <source>
        <dbReference type="EMBL" id="CAD2133382.1"/>
    </source>
</evidence>
<protein>
    <submittedName>
        <fullName evidence="2">Uncharacterized protein</fullName>
    </submittedName>
</protein>
<dbReference type="Proteomes" id="UP000580250">
    <property type="component" value="Unassembled WGS sequence"/>
</dbReference>
<keyword evidence="1" id="KW-0732">Signal</keyword>
<reference evidence="2 3" key="1">
    <citation type="submission" date="2020-08" db="EMBL/GenBank/DDBJ databases">
        <authorList>
            <person name="Koutsovoulos G."/>
            <person name="Danchin GJ E."/>
        </authorList>
    </citation>
    <scope>NUCLEOTIDE SEQUENCE [LARGE SCALE GENOMIC DNA]</scope>
</reference>
<evidence type="ECO:0000313" key="3">
    <source>
        <dbReference type="Proteomes" id="UP000580250"/>
    </source>
</evidence>
<dbReference type="AlphaFoldDB" id="A0A6V7TSZ3"/>
<evidence type="ECO:0000256" key="1">
    <source>
        <dbReference type="SAM" id="SignalP"/>
    </source>
</evidence>